<evidence type="ECO:0000313" key="8">
    <source>
        <dbReference type="EMBL" id="KKZ10076.1"/>
    </source>
</evidence>
<dbReference type="PANTHER" id="PTHR10629:SF52">
    <property type="entry name" value="DNA (CYTOSINE-5)-METHYLTRANSFERASE 1"/>
    <property type="match status" value="1"/>
</dbReference>
<dbReference type="GO" id="GO:0032259">
    <property type="term" value="P:methylation"/>
    <property type="evidence" value="ECO:0007669"/>
    <property type="project" value="UniProtKB-KW"/>
</dbReference>
<dbReference type="PROSITE" id="PS51679">
    <property type="entry name" value="SAM_MT_C5"/>
    <property type="match status" value="1"/>
</dbReference>
<gene>
    <name evidence="8" type="ORF">TQ37_09855</name>
</gene>
<dbReference type="Proteomes" id="UP000035037">
    <property type="component" value="Unassembled WGS sequence"/>
</dbReference>
<evidence type="ECO:0000313" key="9">
    <source>
        <dbReference type="Proteomes" id="UP000035037"/>
    </source>
</evidence>
<comment type="caution">
    <text evidence="8">The sequence shown here is derived from an EMBL/GenBank/DDBJ whole genome shotgun (WGS) entry which is preliminary data.</text>
</comment>
<keyword evidence="2 6" id="KW-0489">Methyltransferase</keyword>
<evidence type="ECO:0000256" key="2">
    <source>
        <dbReference type="ARBA" id="ARBA00022603"/>
    </source>
</evidence>
<evidence type="ECO:0000256" key="7">
    <source>
        <dbReference type="RuleBase" id="RU000416"/>
    </source>
</evidence>
<evidence type="ECO:0000256" key="5">
    <source>
        <dbReference type="ARBA" id="ARBA00022747"/>
    </source>
</evidence>
<dbReference type="EC" id="2.1.1.37" evidence="1"/>
<protein>
    <recommendedName>
        <fullName evidence="1">DNA (cytosine-5-)-methyltransferase</fullName>
        <ecNumber evidence="1">2.1.1.37</ecNumber>
    </recommendedName>
</protein>
<evidence type="ECO:0000256" key="1">
    <source>
        <dbReference type="ARBA" id="ARBA00011975"/>
    </source>
</evidence>
<reference evidence="8 9" key="1">
    <citation type="submission" date="2015-02" db="EMBL/GenBank/DDBJ databases">
        <authorList>
            <person name="Slaby B."/>
            <person name="Hentschel U."/>
        </authorList>
    </citation>
    <scope>NUCLEOTIDE SEQUENCE [LARGE SCALE GENOMIC DNA]</scope>
    <source>
        <strain evidence="8">15L</strain>
    </source>
</reference>
<evidence type="ECO:0000256" key="6">
    <source>
        <dbReference type="PROSITE-ProRule" id="PRU01016"/>
    </source>
</evidence>
<evidence type="ECO:0000256" key="3">
    <source>
        <dbReference type="ARBA" id="ARBA00022679"/>
    </source>
</evidence>
<dbReference type="PATRIC" id="fig|1608419.3.peg.1288"/>
<proteinExistence type="inferred from homology"/>
<keyword evidence="4 6" id="KW-0949">S-adenosyl-L-methionine</keyword>
<keyword evidence="3 6" id="KW-0808">Transferase</keyword>
<evidence type="ECO:0000256" key="4">
    <source>
        <dbReference type="ARBA" id="ARBA00022691"/>
    </source>
</evidence>
<dbReference type="Gene3D" id="3.90.120.10">
    <property type="entry name" value="DNA Methylase, subunit A, domain 2"/>
    <property type="match status" value="1"/>
</dbReference>
<dbReference type="GO" id="GO:0009307">
    <property type="term" value="P:DNA restriction-modification system"/>
    <property type="evidence" value="ECO:0007669"/>
    <property type="project" value="UniProtKB-KW"/>
</dbReference>
<dbReference type="NCBIfam" id="TIGR00675">
    <property type="entry name" value="dcm"/>
    <property type="match status" value="1"/>
</dbReference>
<dbReference type="InterPro" id="IPR001525">
    <property type="entry name" value="C5_MeTfrase"/>
</dbReference>
<feature type="active site" evidence="6">
    <location>
        <position position="82"/>
    </location>
</feature>
<keyword evidence="5" id="KW-0680">Restriction system</keyword>
<dbReference type="Gene3D" id="3.40.50.150">
    <property type="entry name" value="Vaccinia Virus protein VP39"/>
    <property type="match status" value="1"/>
</dbReference>
<dbReference type="GO" id="GO:0044027">
    <property type="term" value="P:negative regulation of gene expression via chromosomal CpG island methylation"/>
    <property type="evidence" value="ECO:0007669"/>
    <property type="project" value="TreeGrafter"/>
</dbReference>
<dbReference type="Pfam" id="PF00145">
    <property type="entry name" value="DNA_methylase"/>
    <property type="match status" value="1"/>
</dbReference>
<dbReference type="PRINTS" id="PR00105">
    <property type="entry name" value="C5METTRFRASE"/>
</dbReference>
<dbReference type="SUPFAM" id="SSF53335">
    <property type="entry name" value="S-adenosyl-L-methionine-dependent methyltransferases"/>
    <property type="match status" value="1"/>
</dbReference>
<reference evidence="8 9" key="2">
    <citation type="submission" date="2015-05" db="EMBL/GenBank/DDBJ databases">
        <title>Lifestyle Evolution in Cyanobacterial Symbionts of Sponges.</title>
        <authorList>
            <person name="Burgsdorf I."/>
            <person name="Slaby B.M."/>
            <person name="Handley K.M."/>
            <person name="Haber M."/>
            <person name="Blom J."/>
            <person name="Marshall C.W."/>
            <person name="Gilbert J.A."/>
            <person name="Hentschel U."/>
            <person name="Steindler L."/>
        </authorList>
    </citation>
    <scope>NUCLEOTIDE SEQUENCE [LARGE SCALE GENOMIC DNA]</scope>
    <source>
        <strain evidence="8">15L</strain>
    </source>
</reference>
<sequence length="357" mass="40238">MAVRVYDFFAGCGGASCGFQASGMDIAFALDRDADARKTFQANFPNAHFEFTDICKVDREAVRLRVEGEKPNPVLFSGCAPCQPFTTQVTKRPKPEEDERVPLLTRFADLVECCRPDLVFVENVPGLQNLKGDSPPFCSFLDRLKKAGYQVDYRPVKLAKYGIPQSRRRLILVASRHGKISLPEETHGPGKTNEQYSTVREWIADLPPIEAGKEYKEKYKNVPNHRAARLSPDNLKRIKATPEGGGNRNWPQHLRLKCHKEFSGYSDVYGRMSWDEPASGLTTRCTSYSNGRFGHPDQNRAISIREAACLQTFPREFRFEGSMVSMARQIGNAVPVCLAELVGRQFIKHLEEVGRLH</sequence>
<accession>A0A0G8AR66</accession>
<dbReference type="GO" id="GO:0003886">
    <property type="term" value="F:DNA (cytosine-5-)-methyltransferase activity"/>
    <property type="evidence" value="ECO:0007669"/>
    <property type="project" value="UniProtKB-EC"/>
</dbReference>
<dbReference type="InterPro" id="IPR050390">
    <property type="entry name" value="C5-Methyltransferase"/>
</dbReference>
<dbReference type="GO" id="GO:0003677">
    <property type="term" value="F:DNA binding"/>
    <property type="evidence" value="ECO:0007669"/>
    <property type="project" value="TreeGrafter"/>
</dbReference>
<dbReference type="AlphaFoldDB" id="A0A0G8AR66"/>
<dbReference type="InterPro" id="IPR029063">
    <property type="entry name" value="SAM-dependent_MTases_sf"/>
</dbReference>
<comment type="similarity">
    <text evidence="6 7">Belongs to the class I-like SAM-binding methyltransferase superfamily. C5-methyltransferase family.</text>
</comment>
<organism evidence="8 9">
    <name type="scientific">Candidatus Synechococcus spongiarum 15L</name>
    <dbReference type="NCBI Taxonomy" id="1608419"/>
    <lineage>
        <taxon>Bacteria</taxon>
        <taxon>Bacillati</taxon>
        <taxon>Cyanobacteriota</taxon>
        <taxon>Cyanophyceae</taxon>
        <taxon>Synechococcales</taxon>
        <taxon>Synechococcaceae</taxon>
        <taxon>Synechococcus</taxon>
    </lineage>
</organism>
<dbReference type="PANTHER" id="PTHR10629">
    <property type="entry name" value="CYTOSINE-SPECIFIC METHYLTRANSFERASE"/>
    <property type="match status" value="1"/>
</dbReference>
<dbReference type="EMBL" id="JYFQ01000211">
    <property type="protein sequence ID" value="KKZ10076.1"/>
    <property type="molecule type" value="Genomic_DNA"/>
</dbReference>
<name>A0A0G8AR66_9SYNE</name>